<dbReference type="FunFam" id="3.90.580.10:FF:000001">
    <property type="entry name" value="DNA primase"/>
    <property type="match status" value="1"/>
</dbReference>
<dbReference type="GO" id="GO:1990077">
    <property type="term" value="C:primosome complex"/>
    <property type="evidence" value="ECO:0007669"/>
    <property type="project" value="UniProtKB-KW"/>
</dbReference>
<dbReference type="InterPro" id="IPR037068">
    <property type="entry name" value="DNA_primase_core_N_sf"/>
</dbReference>
<evidence type="ECO:0000256" key="10">
    <source>
        <dbReference type="ARBA" id="ARBA00023125"/>
    </source>
</evidence>
<dbReference type="Gene3D" id="3.90.580.10">
    <property type="entry name" value="Zinc finger, CHC2-type domain"/>
    <property type="match status" value="1"/>
</dbReference>
<keyword evidence="17" id="KW-1185">Reference proteome</keyword>
<dbReference type="PANTHER" id="PTHR30313">
    <property type="entry name" value="DNA PRIMASE"/>
    <property type="match status" value="1"/>
</dbReference>
<comment type="caution">
    <text evidence="16">The sequence shown here is derived from an EMBL/GenBank/DDBJ whole genome shotgun (WGS) entry which is preliminary data.</text>
</comment>
<dbReference type="GO" id="GO:0005737">
    <property type="term" value="C:cytoplasm"/>
    <property type="evidence" value="ECO:0007669"/>
    <property type="project" value="TreeGrafter"/>
</dbReference>
<dbReference type="EMBL" id="CAIY01000038">
    <property type="protein sequence ID" value="CCH67168.1"/>
    <property type="molecule type" value="Genomic_DNA"/>
</dbReference>
<dbReference type="Proteomes" id="UP000053051">
    <property type="component" value="Unassembled WGS sequence"/>
</dbReference>
<dbReference type="PIRSF" id="PIRSF002811">
    <property type="entry name" value="DnaG"/>
    <property type="match status" value="1"/>
</dbReference>
<comment type="similarity">
    <text evidence="12 13">Belongs to the DnaG primase family.</text>
</comment>
<dbReference type="InterPro" id="IPR013264">
    <property type="entry name" value="DNAG_N"/>
</dbReference>
<keyword evidence="5 12" id="KW-0235">DNA replication</keyword>
<evidence type="ECO:0000256" key="12">
    <source>
        <dbReference type="HAMAP-Rule" id="MF_00974"/>
    </source>
</evidence>
<feature type="domain" description="Toprim" evidence="15">
    <location>
        <begin position="279"/>
        <end position="362"/>
    </location>
</feature>
<evidence type="ECO:0000256" key="14">
    <source>
        <dbReference type="PIRSR" id="PIRSR002811-1"/>
    </source>
</evidence>
<keyword evidence="3 12" id="KW-0808">Transferase</keyword>
<comment type="function">
    <text evidence="12 13">RNA polymerase that catalyzes the synthesis of short RNA molecules used as primers for DNA polymerase during DNA replication.</text>
</comment>
<evidence type="ECO:0000256" key="11">
    <source>
        <dbReference type="ARBA" id="ARBA00023163"/>
    </source>
</evidence>
<gene>
    <name evidence="12" type="primary">dnaG</name>
    <name evidence="16" type="ORF">RINTHH_10130</name>
</gene>
<dbReference type="GO" id="GO:0008270">
    <property type="term" value="F:zinc ion binding"/>
    <property type="evidence" value="ECO:0007669"/>
    <property type="project" value="UniProtKB-UniRule"/>
</dbReference>
<reference evidence="17" key="2">
    <citation type="submission" date="2016-01" db="EMBL/GenBank/DDBJ databases">
        <title>Diatom-associated endosymboitic cyanobacterium lacks core nitrogen metabolism enzymes.</title>
        <authorList>
            <person name="Hilton J.A."/>
            <person name="Foster R.A."/>
            <person name="Tripp H.J."/>
            <person name="Carter B.J."/>
            <person name="Zehr J.P."/>
            <person name="Villareal T.A."/>
        </authorList>
    </citation>
    <scope>NUCLEOTIDE SEQUENCE [LARGE SCALE GENOMIC DNA]</scope>
    <source>
        <strain evidence="17">HH01</strain>
    </source>
</reference>
<keyword evidence="11 12" id="KW-0804">Transcription</keyword>
<keyword evidence="1 12" id="KW-0240">DNA-directed RNA polymerase</keyword>
<dbReference type="InterPro" id="IPR030846">
    <property type="entry name" value="DnaG_bac"/>
</dbReference>
<comment type="catalytic activity">
    <reaction evidence="12">
        <text>ssDNA + n NTP = ssDNA/pppN(pN)n-1 hybrid + (n-1) diphosphate.</text>
        <dbReference type="EC" id="2.7.7.101"/>
    </reaction>
</comment>
<dbReference type="EC" id="2.7.7.101" evidence="12"/>
<dbReference type="Pfam" id="PF01807">
    <property type="entry name" value="Zn_ribbon_DnaG"/>
    <property type="match status" value="1"/>
</dbReference>
<keyword evidence="9" id="KW-0460">Magnesium</keyword>
<dbReference type="Gene3D" id="3.90.980.10">
    <property type="entry name" value="DNA primase, catalytic core, N-terminal domain"/>
    <property type="match status" value="1"/>
</dbReference>
<dbReference type="InterPro" id="IPR034151">
    <property type="entry name" value="TOPRIM_DnaG_bac"/>
</dbReference>
<comment type="domain">
    <text evidence="12">Contains an N-terminal zinc-binding domain, a central core domain that contains the primase activity, and a C-terminal DnaB-binding domain.</text>
</comment>
<organism evidence="16 17">
    <name type="scientific">Richelia intracellularis HH01</name>
    <dbReference type="NCBI Taxonomy" id="1165094"/>
    <lineage>
        <taxon>Bacteria</taxon>
        <taxon>Bacillati</taxon>
        <taxon>Cyanobacteriota</taxon>
        <taxon>Cyanophyceae</taxon>
        <taxon>Nostocales</taxon>
        <taxon>Nostocaceae</taxon>
        <taxon>Richelia</taxon>
    </lineage>
</organism>
<dbReference type="FunFam" id="3.90.980.10:FF:000001">
    <property type="entry name" value="DNA primase"/>
    <property type="match status" value="1"/>
</dbReference>
<evidence type="ECO:0000313" key="16">
    <source>
        <dbReference type="EMBL" id="CCH67168.1"/>
    </source>
</evidence>
<dbReference type="InterPro" id="IPR002694">
    <property type="entry name" value="Znf_CHC2"/>
</dbReference>
<evidence type="ECO:0000313" key="17">
    <source>
        <dbReference type="Proteomes" id="UP000053051"/>
    </source>
</evidence>
<dbReference type="SUPFAM" id="SSF57783">
    <property type="entry name" value="Zinc beta-ribbon"/>
    <property type="match status" value="1"/>
</dbReference>
<evidence type="ECO:0000256" key="9">
    <source>
        <dbReference type="ARBA" id="ARBA00022842"/>
    </source>
</evidence>
<dbReference type="GO" id="GO:0006269">
    <property type="term" value="P:DNA replication, synthesis of primer"/>
    <property type="evidence" value="ECO:0007669"/>
    <property type="project" value="UniProtKB-UniRule"/>
</dbReference>
<dbReference type="CDD" id="cd03364">
    <property type="entry name" value="TOPRIM_DnaG_primases"/>
    <property type="match status" value="1"/>
</dbReference>
<evidence type="ECO:0000256" key="3">
    <source>
        <dbReference type="ARBA" id="ARBA00022679"/>
    </source>
</evidence>
<dbReference type="Pfam" id="PF10410">
    <property type="entry name" value="DnaB_bind"/>
    <property type="match status" value="1"/>
</dbReference>
<protein>
    <recommendedName>
        <fullName evidence="12 13">DNA primase</fullName>
        <ecNumber evidence="12">2.7.7.101</ecNumber>
    </recommendedName>
</protein>
<dbReference type="NCBIfam" id="TIGR01391">
    <property type="entry name" value="dnaG"/>
    <property type="match status" value="1"/>
</dbReference>
<evidence type="ECO:0000256" key="7">
    <source>
        <dbReference type="ARBA" id="ARBA00022771"/>
    </source>
</evidence>
<dbReference type="Gene3D" id="3.40.1360.10">
    <property type="match status" value="1"/>
</dbReference>
<keyword evidence="10 12" id="KW-0238">DNA-binding</keyword>
<dbReference type="Pfam" id="PF13155">
    <property type="entry name" value="Toprim_2"/>
    <property type="match status" value="1"/>
</dbReference>
<dbReference type="InterPro" id="IPR036977">
    <property type="entry name" value="DNA_primase_Znf_CHC2"/>
</dbReference>
<dbReference type="GO" id="GO:0000428">
    <property type="term" value="C:DNA-directed RNA polymerase complex"/>
    <property type="evidence" value="ECO:0007669"/>
    <property type="project" value="UniProtKB-KW"/>
</dbReference>
<name>M1WZY7_9NOST</name>
<dbReference type="HAMAP" id="MF_00974">
    <property type="entry name" value="DNA_primase_DnaG"/>
    <property type="match status" value="1"/>
</dbReference>
<evidence type="ECO:0000259" key="15">
    <source>
        <dbReference type="PROSITE" id="PS50880"/>
    </source>
</evidence>
<dbReference type="InterPro" id="IPR019475">
    <property type="entry name" value="DNA_primase_DnaB-bd"/>
</dbReference>
<dbReference type="SMART" id="SM00493">
    <property type="entry name" value="TOPRIM"/>
    <property type="match status" value="1"/>
</dbReference>
<feature type="zinc finger region" description="CHC2-type" evidence="12 14">
    <location>
        <begin position="55"/>
        <end position="79"/>
    </location>
</feature>
<dbReference type="PANTHER" id="PTHR30313:SF2">
    <property type="entry name" value="DNA PRIMASE"/>
    <property type="match status" value="1"/>
</dbReference>
<keyword evidence="2 12" id="KW-0639">Primosome</keyword>
<evidence type="ECO:0000256" key="2">
    <source>
        <dbReference type="ARBA" id="ARBA00022515"/>
    </source>
</evidence>
<evidence type="ECO:0000256" key="6">
    <source>
        <dbReference type="ARBA" id="ARBA00022723"/>
    </source>
</evidence>
<keyword evidence="6 12" id="KW-0479">Metal-binding</keyword>
<accession>M1WZY7</accession>
<dbReference type="PROSITE" id="PS50880">
    <property type="entry name" value="TOPRIM"/>
    <property type="match status" value="1"/>
</dbReference>
<dbReference type="STRING" id="1165094.RINTHH_10130"/>
<reference evidence="16 17" key="1">
    <citation type="submission" date="2012-05" db="EMBL/GenBank/DDBJ databases">
        <authorList>
            <person name="Hilton J."/>
        </authorList>
    </citation>
    <scope>NUCLEOTIDE SEQUENCE [LARGE SCALE GENOMIC DNA]</scope>
    <source>
        <strain evidence="16 17">HH01</strain>
    </source>
</reference>
<comment type="cofactor">
    <cofactor evidence="12 13 14">
        <name>Zn(2+)</name>
        <dbReference type="ChEBI" id="CHEBI:29105"/>
    </cofactor>
    <text evidence="12 13 14">Binds 1 zinc ion per monomer.</text>
</comment>
<keyword evidence="7 12" id="KW-0863">Zinc-finger</keyword>
<keyword evidence="8 12" id="KW-0862">Zinc</keyword>
<dbReference type="GO" id="GO:0003677">
    <property type="term" value="F:DNA binding"/>
    <property type="evidence" value="ECO:0007669"/>
    <property type="project" value="UniProtKB-KW"/>
</dbReference>
<evidence type="ECO:0000256" key="13">
    <source>
        <dbReference type="PIRNR" id="PIRNR002811"/>
    </source>
</evidence>
<evidence type="ECO:0000256" key="8">
    <source>
        <dbReference type="ARBA" id="ARBA00022833"/>
    </source>
</evidence>
<dbReference type="FunFam" id="3.40.1360.10:FF:000002">
    <property type="entry name" value="DNA primase"/>
    <property type="match status" value="1"/>
</dbReference>
<sequence>MFIHFCNIKSKICNMFIQRLHPETIEEVKQRTDIYELVSEYVVLRKRGKDFIGLCPFHKEKTPSFTINQAKQMYYCFGCQAGGNAIKFLMELGKTSFTEVIIDLAQRYQIPVKSLDFEQTQELQRKLSLREQIYEVLALTGKFYQYALKQTQGKNALDYLSNYRKLSESTIHNFALGYAPAGWGVLYHHFVENKHYPVKLLEQAGLIKPQKSGDGYYDIFRDRLMIPIHDVMGRIIGFGGRALGENQPKYINSPETELFNKGKTLFALDKAKHGISQKDQAVVVEGYFDAIALHASGINNVVASLGTAFSVEQARLVLRYTDSKQIILNFDADSAGINATERAIGEIAQLAYTGEVQLKILNISDGKDADEYLQVYTSKDYQQLIENAPLWLDWKIQQIIYNRDLKQATDFQQVSQQLVKLLTSITNTDARNYYITYCAEILSLGDSRLIPLRIENLLTHISPTTSNYKQIQLLTSQNQSILSNQRSNFSESSLLEAAEGLLLQIYLHCYEYREFIFDKLEEYNLQFSLSHHRFLWQKILEVSESVNYDLLSTVQDKCLEFPEKIGLISHLFYLSEKNEKDMLRIPQLIQAAIASMEIVLTEKRYRYFLNLWEKTDANMKPKHSTYYYKAFYTEKQKLLLLEKQRQFTISNLL</sequence>
<comment type="subunit">
    <text evidence="12">Monomer. Interacts with DnaB.</text>
</comment>
<evidence type="ECO:0000256" key="4">
    <source>
        <dbReference type="ARBA" id="ARBA00022695"/>
    </source>
</evidence>
<dbReference type="GO" id="GO:0003899">
    <property type="term" value="F:DNA-directed RNA polymerase activity"/>
    <property type="evidence" value="ECO:0007669"/>
    <property type="project" value="UniProtKB-UniRule"/>
</dbReference>
<dbReference type="AlphaFoldDB" id="M1WZY7"/>
<proteinExistence type="inferred from homology"/>
<dbReference type="InterPro" id="IPR050219">
    <property type="entry name" value="DnaG_primase"/>
</dbReference>
<dbReference type="InterPro" id="IPR006171">
    <property type="entry name" value="TOPRIM_dom"/>
</dbReference>
<dbReference type="InterPro" id="IPR006295">
    <property type="entry name" value="DNA_primase_DnaG"/>
</dbReference>
<evidence type="ECO:0000256" key="5">
    <source>
        <dbReference type="ARBA" id="ARBA00022705"/>
    </source>
</evidence>
<dbReference type="SMART" id="SM00400">
    <property type="entry name" value="ZnF_CHCC"/>
    <property type="match status" value="1"/>
</dbReference>
<keyword evidence="4 12" id="KW-0548">Nucleotidyltransferase</keyword>
<evidence type="ECO:0000256" key="1">
    <source>
        <dbReference type="ARBA" id="ARBA00022478"/>
    </source>
</evidence>
<dbReference type="SUPFAM" id="SSF56731">
    <property type="entry name" value="DNA primase core"/>
    <property type="match status" value="1"/>
</dbReference>
<dbReference type="Pfam" id="PF08275">
    <property type="entry name" value="DNAG_N"/>
    <property type="match status" value="1"/>
</dbReference>